<sequence>MSRDRLADFQTVGRDGQSYPSRQQPQQPQYGQRQQYGQQQPQYGQRDDGYSRGDYGRAAPSASGSSYGAGASGRPYNPPAGTNVESYEMPSRTGPPRGASRPAPSAGGGGDFYSEVEEIQASIDAINRNVSAIERLHNRALVGVSQDETNRINRDLDNVQNETSDLIADARRRLQRISNETKRLGGNDARTRQAQQSVLAQKLMDAAQTYQNIQVAYKQKYRQRMEREIRVANPSATREEVERALDSNNGSVFAQQLLSSRIGEQRRVLQEVQGRHEELRKMEQSIEELAQLFQDMQVLLEAQQTTIDTIDTHVENTVQYVEQGGKELTQAIQIREASRKKLWYITAAVIIVLIIIAAILYFYRCSLLKIDCPK</sequence>
<evidence type="ECO:0000256" key="1">
    <source>
        <dbReference type="ARBA" id="ARBA00004211"/>
    </source>
</evidence>
<dbReference type="CDD" id="cd15849">
    <property type="entry name" value="SNARE_Sso1"/>
    <property type="match status" value="1"/>
</dbReference>
<evidence type="ECO:0000256" key="9">
    <source>
        <dbReference type="SAM" id="Phobius"/>
    </source>
</evidence>
<dbReference type="CDD" id="cd00179">
    <property type="entry name" value="SynN"/>
    <property type="match status" value="1"/>
</dbReference>
<accession>A0ABR4NAS3</accession>
<proteinExistence type="inferred from homology"/>
<protein>
    <recommendedName>
        <fullName evidence="10">t-SNARE coiled-coil homology domain-containing protein</fullName>
    </recommendedName>
</protein>
<dbReference type="SMART" id="SM00397">
    <property type="entry name" value="t_SNARE"/>
    <property type="match status" value="1"/>
</dbReference>
<keyword evidence="3 9" id="KW-0812">Transmembrane</keyword>
<dbReference type="InterPro" id="IPR000727">
    <property type="entry name" value="T_SNARE_dom"/>
</dbReference>
<dbReference type="Gene3D" id="1.20.58.70">
    <property type="match status" value="1"/>
</dbReference>
<evidence type="ECO:0000256" key="8">
    <source>
        <dbReference type="SAM" id="MobiDB-lite"/>
    </source>
</evidence>
<evidence type="ECO:0000256" key="7">
    <source>
        <dbReference type="SAM" id="Coils"/>
    </source>
</evidence>
<dbReference type="InterPro" id="IPR006011">
    <property type="entry name" value="Syntaxin_N"/>
</dbReference>
<feature type="region of interest" description="Disordered" evidence="8">
    <location>
        <begin position="1"/>
        <end position="112"/>
    </location>
</feature>
<evidence type="ECO:0000256" key="4">
    <source>
        <dbReference type="ARBA" id="ARBA00022989"/>
    </source>
</evidence>
<keyword evidence="5 9" id="KW-0472">Membrane</keyword>
<feature type="compositionally biased region" description="Low complexity" evidence="8">
    <location>
        <begin position="16"/>
        <end position="44"/>
    </location>
</feature>
<evidence type="ECO:0000259" key="10">
    <source>
        <dbReference type="PROSITE" id="PS50192"/>
    </source>
</evidence>
<keyword evidence="7" id="KW-0175">Coiled coil</keyword>
<comment type="caution">
    <text evidence="11">The sequence shown here is derived from an EMBL/GenBank/DDBJ whole genome shotgun (WGS) entry which is preliminary data.</text>
</comment>
<dbReference type="SMART" id="SM00503">
    <property type="entry name" value="SynN"/>
    <property type="match status" value="1"/>
</dbReference>
<dbReference type="PANTHER" id="PTHR19957">
    <property type="entry name" value="SYNTAXIN"/>
    <property type="match status" value="1"/>
</dbReference>
<evidence type="ECO:0000256" key="5">
    <source>
        <dbReference type="ARBA" id="ARBA00023136"/>
    </source>
</evidence>
<dbReference type="Pfam" id="PF00804">
    <property type="entry name" value="Syntaxin"/>
    <property type="match status" value="1"/>
</dbReference>
<dbReference type="InterPro" id="IPR010989">
    <property type="entry name" value="SNARE"/>
</dbReference>
<dbReference type="EMBL" id="JADGIZ020000015">
    <property type="protein sequence ID" value="KAL2916623.1"/>
    <property type="molecule type" value="Genomic_DNA"/>
</dbReference>
<dbReference type="InterPro" id="IPR045242">
    <property type="entry name" value="Syntaxin"/>
</dbReference>
<dbReference type="Pfam" id="PF05739">
    <property type="entry name" value="SNARE"/>
    <property type="match status" value="1"/>
</dbReference>
<comment type="subcellular location">
    <subcellularLocation>
        <location evidence="1">Membrane</location>
        <topology evidence="1">Single-pass type IV membrane protein</topology>
    </subcellularLocation>
</comment>
<evidence type="ECO:0000313" key="12">
    <source>
        <dbReference type="Proteomes" id="UP001527925"/>
    </source>
</evidence>
<evidence type="ECO:0000256" key="6">
    <source>
        <dbReference type="RuleBase" id="RU003858"/>
    </source>
</evidence>
<feature type="coiled-coil region" evidence="7">
    <location>
        <begin position="269"/>
        <end position="302"/>
    </location>
</feature>
<name>A0ABR4NAS3_9FUNG</name>
<feature type="transmembrane region" description="Helical" evidence="9">
    <location>
        <begin position="342"/>
        <end position="363"/>
    </location>
</feature>
<keyword evidence="4 9" id="KW-1133">Transmembrane helix</keyword>
<reference evidence="11 12" key="1">
    <citation type="submission" date="2023-09" db="EMBL/GenBank/DDBJ databases">
        <title>Pangenome analysis of Batrachochytrium dendrobatidis and related Chytrids.</title>
        <authorList>
            <person name="Yacoub M.N."/>
            <person name="Stajich J.E."/>
            <person name="James T.Y."/>
        </authorList>
    </citation>
    <scope>NUCLEOTIDE SEQUENCE [LARGE SCALE GENOMIC DNA]</scope>
    <source>
        <strain evidence="11 12">JEL0888</strain>
    </source>
</reference>
<dbReference type="PANTHER" id="PTHR19957:SF307">
    <property type="entry name" value="PROTEIN SSO1-RELATED"/>
    <property type="match status" value="1"/>
</dbReference>
<dbReference type="PROSITE" id="PS00914">
    <property type="entry name" value="SYNTAXIN"/>
    <property type="match status" value="1"/>
</dbReference>
<feature type="compositionally biased region" description="Low complexity" evidence="8">
    <location>
        <begin position="56"/>
        <end position="75"/>
    </location>
</feature>
<comment type="similarity">
    <text evidence="2 6">Belongs to the syntaxin family.</text>
</comment>
<organism evidence="11 12">
    <name type="scientific">Polyrhizophydium stewartii</name>
    <dbReference type="NCBI Taxonomy" id="2732419"/>
    <lineage>
        <taxon>Eukaryota</taxon>
        <taxon>Fungi</taxon>
        <taxon>Fungi incertae sedis</taxon>
        <taxon>Chytridiomycota</taxon>
        <taxon>Chytridiomycota incertae sedis</taxon>
        <taxon>Chytridiomycetes</taxon>
        <taxon>Rhizophydiales</taxon>
        <taxon>Rhizophydiales incertae sedis</taxon>
        <taxon>Polyrhizophydium</taxon>
    </lineage>
</organism>
<evidence type="ECO:0000256" key="2">
    <source>
        <dbReference type="ARBA" id="ARBA00009063"/>
    </source>
</evidence>
<gene>
    <name evidence="11" type="ORF">HK105_203735</name>
</gene>
<feature type="compositionally biased region" description="Basic and acidic residues" evidence="8">
    <location>
        <begin position="45"/>
        <end position="55"/>
    </location>
</feature>
<dbReference type="InterPro" id="IPR006012">
    <property type="entry name" value="Syntaxin/epimorphin_CS"/>
</dbReference>
<evidence type="ECO:0000256" key="3">
    <source>
        <dbReference type="ARBA" id="ARBA00022692"/>
    </source>
</evidence>
<feature type="domain" description="T-SNARE coiled-coil homology" evidence="10">
    <location>
        <begin position="269"/>
        <end position="331"/>
    </location>
</feature>
<dbReference type="Proteomes" id="UP001527925">
    <property type="component" value="Unassembled WGS sequence"/>
</dbReference>
<dbReference type="PROSITE" id="PS50192">
    <property type="entry name" value="T_SNARE"/>
    <property type="match status" value="1"/>
</dbReference>
<feature type="compositionally biased region" description="Low complexity" evidence="8">
    <location>
        <begin position="90"/>
        <end position="105"/>
    </location>
</feature>
<dbReference type="Gene3D" id="1.20.5.110">
    <property type="match status" value="1"/>
</dbReference>
<evidence type="ECO:0000313" key="11">
    <source>
        <dbReference type="EMBL" id="KAL2916623.1"/>
    </source>
</evidence>
<keyword evidence="12" id="KW-1185">Reference proteome</keyword>
<dbReference type="SUPFAM" id="SSF47661">
    <property type="entry name" value="t-snare proteins"/>
    <property type="match status" value="1"/>
</dbReference>